<dbReference type="Gene3D" id="3.40.50.1000">
    <property type="entry name" value="HAD superfamily/HAD-like"/>
    <property type="match status" value="1"/>
</dbReference>
<evidence type="ECO:0000313" key="17">
    <source>
        <dbReference type="EMBL" id="SIT55676.1"/>
    </source>
</evidence>
<dbReference type="EC" id="3.6.3.-" evidence="17"/>
<keyword evidence="11" id="KW-1278">Translocase</keyword>
<evidence type="ECO:0000256" key="8">
    <source>
        <dbReference type="ARBA" id="ARBA00022741"/>
    </source>
</evidence>
<dbReference type="InterPro" id="IPR036412">
    <property type="entry name" value="HAD-like_sf"/>
</dbReference>
<keyword evidence="5" id="KW-0597">Phosphoprotein</keyword>
<name>A0A1R3VBD6_9HYPH</name>
<organism evidence="17 18">
    <name type="scientific">Mesorhizobium prunaredense</name>
    <dbReference type="NCBI Taxonomy" id="1631249"/>
    <lineage>
        <taxon>Bacteria</taxon>
        <taxon>Pseudomonadati</taxon>
        <taxon>Pseudomonadota</taxon>
        <taxon>Alphaproteobacteria</taxon>
        <taxon>Hyphomicrobiales</taxon>
        <taxon>Phyllobacteriaceae</taxon>
        <taxon>Mesorhizobium</taxon>
    </lineage>
</organism>
<comment type="similarity">
    <text evidence="2 15">Belongs to the cation transport ATPase (P-type) (TC 3.A.3) family. Type IB subfamily.</text>
</comment>
<keyword evidence="8 15" id="KW-0547">Nucleotide-binding</keyword>
<dbReference type="InterPro" id="IPR023214">
    <property type="entry name" value="HAD_sf"/>
</dbReference>
<protein>
    <submittedName>
        <fullName evidence="17">Nitrogen fixation protein FixI</fullName>
        <ecNumber evidence="17">3.6.3.-</ecNumber>
    </submittedName>
</protein>
<dbReference type="InterPro" id="IPR059000">
    <property type="entry name" value="ATPase_P-type_domA"/>
</dbReference>
<dbReference type="RefSeq" id="WP_077378318.1">
    <property type="nucleotide sequence ID" value="NZ_FTPD01000015.1"/>
</dbReference>
<dbReference type="PANTHER" id="PTHR43520">
    <property type="entry name" value="ATP7, ISOFORM B"/>
    <property type="match status" value="1"/>
</dbReference>
<reference evidence="18" key="1">
    <citation type="submission" date="2017-01" db="EMBL/GenBank/DDBJ databases">
        <authorList>
            <person name="Brunel B."/>
        </authorList>
    </citation>
    <scope>NUCLEOTIDE SEQUENCE [LARGE SCALE GENOMIC DNA]</scope>
</reference>
<dbReference type="InterPro" id="IPR017969">
    <property type="entry name" value="Heavy-metal-associated_CS"/>
</dbReference>
<evidence type="ECO:0000256" key="7">
    <source>
        <dbReference type="ARBA" id="ARBA00022723"/>
    </source>
</evidence>
<dbReference type="Gene3D" id="2.70.150.10">
    <property type="entry name" value="Calcium-transporting ATPase, cytoplasmic transduction domain A"/>
    <property type="match status" value="1"/>
</dbReference>
<dbReference type="SUPFAM" id="SSF81665">
    <property type="entry name" value="Calcium ATPase, transmembrane domain M"/>
    <property type="match status" value="1"/>
</dbReference>
<comment type="subcellular location">
    <subcellularLocation>
        <location evidence="1">Cell membrane</location>
        <topology evidence="1">Multi-pass membrane protein</topology>
    </subcellularLocation>
</comment>
<dbReference type="Gene3D" id="3.30.70.100">
    <property type="match status" value="1"/>
</dbReference>
<evidence type="ECO:0000256" key="4">
    <source>
        <dbReference type="ARBA" id="ARBA00022475"/>
    </source>
</evidence>
<dbReference type="Proteomes" id="UP000188388">
    <property type="component" value="Unassembled WGS sequence"/>
</dbReference>
<feature type="transmembrane region" description="Helical" evidence="15">
    <location>
        <begin position="209"/>
        <end position="230"/>
    </location>
</feature>
<dbReference type="InterPro" id="IPR006121">
    <property type="entry name" value="HMA_dom"/>
</dbReference>
<dbReference type="EMBL" id="FTPD01000015">
    <property type="protein sequence ID" value="SIT55676.1"/>
    <property type="molecule type" value="Genomic_DNA"/>
</dbReference>
<evidence type="ECO:0000256" key="14">
    <source>
        <dbReference type="ARBA" id="ARBA00023136"/>
    </source>
</evidence>
<dbReference type="Pfam" id="PF00403">
    <property type="entry name" value="HMA"/>
    <property type="match status" value="1"/>
</dbReference>
<dbReference type="GO" id="GO:0043682">
    <property type="term" value="F:P-type divalent copper transporter activity"/>
    <property type="evidence" value="ECO:0007669"/>
    <property type="project" value="TreeGrafter"/>
</dbReference>
<dbReference type="PROSITE" id="PS50846">
    <property type="entry name" value="HMA_2"/>
    <property type="match status" value="1"/>
</dbReference>
<dbReference type="NCBIfam" id="TIGR01525">
    <property type="entry name" value="ATPase-IB_hvy"/>
    <property type="match status" value="1"/>
</dbReference>
<dbReference type="Pfam" id="PF00702">
    <property type="entry name" value="Hydrolase"/>
    <property type="match status" value="1"/>
</dbReference>
<keyword evidence="13" id="KW-0406">Ion transport</keyword>
<evidence type="ECO:0000256" key="10">
    <source>
        <dbReference type="ARBA" id="ARBA00022842"/>
    </source>
</evidence>
<dbReference type="PRINTS" id="PR00119">
    <property type="entry name" value="CATATPASE"/>
</dbReference>
<dbReference type="InterPro" id="IPR023298">
    <property type="entry name" value="ATPase_P-typ_TM_dom_sf"/>
</dbReference>
<dbReference type="SUPFAM" id="SSF55008">
    <property type="entry name" value="HMA, heavy metal-associated domain"/>
    <property type="match status" value="1"/>
</dbReference>
<keyword evidence="14 15" id="KW-0472">Membrane</keyword>
<feature type="transmembrane region" description="Helical" evidence="15">
    <location>
        <begin position="682"/>
        <end position="702"/>
    </location>
</feature>
<dbReference type="Gene3D" id="3.40.1110.10">
    <property type="entry name" value="Calcium-transporting ATPase, cytoplasmic domain N"/>
    <property type="match status" value="1"/>
</dbReference>
<evidence type="ECO:0000313" key="18">
    <source>
        <dbReference type="Proteomes" id="UP000188388"/>
    </source>
</evidence>
<dbReference type="PANTHER" id="PTHR43520:SF5">
    <property type="entry name" value="CATION-TRANSPORTING P-TYPE ATPASE-RELATED"/>
    <property type="match status" value="1"/>
</dbReference>
<dbReference type="InterPro" id="IPR023299">
    <property type="entry name" value="ATPase_P-typ_cyto_dom_N"/>
</dbReference>
<sequence length="752" mass="78141">MSCCAPGTEAALMIGPGRREIVPQEVVFASRDLGDGTIQTDFSVPQVHCAGCIGAIEGLLSQVEGIVSARVNLTAKRVVVKWRRDGAVPPMIETLRKAGYEATLAEPQNGDGDPEMGRLLRATAVAGFAAMNIMLLSVSVWSGADAGTRHAFHLISTALALPTLAYSGRIFFASAWSALRGGRTNMDVPISVGVLLAFGLSAYDTVTGGAHAYFDAVTSLLFFLLAGRAVDQAMRGRAREAVRSLARMMPRGATVLTSDGGREYRDVSAIRSGETVLVLAGERVPADGTVISGNASLDLSVVTGESAPESVRPGASVLSGSLNLDGPLTLRVDRPQKDSFLADMMRLMEAAEGGRARYRRIADRAASLYSPVVHLLAFATFAGWMIATGDLHRSLTVAIAVLIITCPCALGLAVPMVQAVAARRLFALGVTLKDGAALERLAEVDHVALDKTGTLTSGLTKVASYTVPDDEIEAASALARFSRHPASRAVAALRPAGQAAVEHLREEPGNGIEGTVGGRVYRLGRRSWVDARSTAGSASAEAWLSADGRVLGAFRISDSLRLGAAAATKRLRSLGLGVEILSGDVETEVRKVGGMLGVAAATAGMLPRDKVARLEVLRAEGRKVLMVGDGLNDAPALGTAHVSMAPSSAADVGRNAADLVFLGSSLDSVPKAITIARKARQLISQNIGLSILYNALALPLAVTGHVTPLVAAVAMSTSSILVVANALRLSGPSQDPQGIQGDVTSTCLAEAA</sequence>
<keyword evidence="7 15" id="KW-0479">Metal-binding</keyword>
<keyword evidence="17" id="KW-0378">Hydrolase</keyword>
<gene>
    <name evidence="17" type="primary">fixI</name>
    <name evidence="17" type="ORF">BQ8794_220240</name>
</gene>
<dbReference type="InterPro" id="IPR027256">
    <property type="entry name" value="P-typ_ATPase_IB"/>
</dbReference>
<dbReference type="SUPFAM" id="SSF56784">
    <property type="entry name" value="HAD-like"/>
    <property type="match status" value="1"/>
</dbReference>
<feature type="domain" description="HMA" evidence="16">
    <location>
        <begin position="38"/>
        <end position="103"/>
    </location>
</feature>
<evidence type="ECO:0000256" key="1">
    <source>
        <dbReference type="ARBA" id="ARBA00004651"/>
    </source>
</evidence>
<dbReference type="PROSITE" id="PS01047">
    <property type="entry name" value="HMA_1"/>
    <property type="match status" value="1"/>
</dbReference>
<feature type="transmembrane region" description="Helical" evidence="15">
    <location>
        <begin position="124"/>
        <end position="144"/>
    </location>
</feature>
<dbReference type="InterPro" id="IPR018303">
    <property type="entry name" value="ATPase_P-typ_P_site"/>
</dbReference>
<evidence type="ECO:0000256" key="15">
    <source>
        <dbReference type="RuleBase" id="RU362081"/>
    </source>
</evidence>
<keyword evidence="10" id="KW-0460">Magnesium</keyword>
<evidence type="ECO:0000256" key="13">
    <source>
        <dbReference type="ARBA" id="ARBA00023065"/>
    </source>
</evidence>
<dbReference type="InterPro" id="IPR036163">
    <property type="entry name" value="HMA_dom_sf"/>
</dbReference>
<evidence type="ECO:0000256" key="12">
    <source>
        <dbReference type="ARBA" id="ARBA00022989"/>
    </source>
</evidence>
<dbReference type="GO" id="GO:0005524">
    <property type="term" value="F:ATP binding"/>
    <property type="evidence" value="ECO:0007669"/>
    <property type="project" value="UniProtKB-UniRule"/>
</dbReference>
<dbReference type="NCBIfam" id="TIGR01511">
    <property type="entry name" value="ATPase-IB1_Cu"/>
    <property type="match status" value="1"/>
</dbReference>
<dbReference type="InterPro" id="IPR008250">
    <property type="entry name" value="ATPase_P-typ_transduc_dom_A_sf"/>
</dbReference>
<evidence type="ECO:0000256" key="3">
    <source>
        <dbReference type="ARBA" id="ARBA00022448"/>
    </source>
</evidence>
<evidence type="ECO:0000256" key="2">
    <source>
        <dbReference type="ARBA" id="ARBA00006024"/>
    </source>
</evidence>
<evidence type="ECO:0000256" key="9">
    <source>
        <dbReference type="ARBA" id="ARBA00022840"/>
    </source>
</evidence>
<dbReference type="Pfam" id="PF00122">
    <property type="entry name" value="E1-E2_ATPase"/>
    <property type="match status" value="1"/>
</dbReference>
<keyword evidence="12 15" id="KW-1133">Transmembrane helix</keyword>
<dbReference type="NCBIfam" id="TIGR01512">
    <property type="entry name" value="ATPase-IB2_Cd"/>
    <property type="match status" value="1"/>
</dbReference>
<feature type="transmembrane region" description="Helical" evidence="15">
    <location>
        <begin position="393"/>
        <end position="414"/>
    </location>
</feature>
<feature type="transmembrane region" description="Helical" evidence="15">
    <location>
        <begin position="365"/>
        <end position="387"/>
    </location>
</feature>
<keyword evidence="6 15" id="KW-0812">Transmembrane</keyword>
<keyword evidence="18" id="KW-1185">Reference proteome</keyword>
<evidence type="ECO:0000259" key="16">
    <source>
        <dbReference type="PROSITE" id="PS50846"/>
    </source>
</evidence>
<evidence type="ECO:0000256" key="11">
    <source>
        <dbReference type="ARBA" id="ARBA00022967"/>
    </source>
</evidence>
<dbReference type="GO" id="GO:0016887">
    <property type="term" value="F:ATP hydrolysis activity"/>
    <property type="evidence" value="ECO:0007669"/>
    <property type="project" value="InterPro"/>
</dbReference>
<dbReference type="CDD" id="cd00371">
    <property type="entry name" value="HMA"/>
    <property type="match status" value="1"/>
</dbReference>
<keyword evidence="3" id="KW-0813">Transport</keyword>
<proteinExistence type="inferred from homology"/>
<keyword evidence="9 15" id="KW-0067">ATP-binding</keyword>
<dbReference type="GO" id="GO:0005507">
    <property type="term" value="F:copper ion binding"/>
    <property type="evidence" value="ECO:0007669"/>
    <property type="project" value="TreeGrafter"/>
</dbReference>
<accession>A0A1R3VBD6</accession>
<dbReference type="SUPFAM" id="SSF81653">
    <property type="entry name" value="Calcium ATPase, transduction domain A"/>
    <property type="match status" value="1"/>
</dbReference>
<dbReference type="GO" id="GO:0005886">
    <property type="term" value="C:plasma membrane"/>
    <property type="evidence" value="ECO:0007669"/>
    <property type="project" value="UniProtKB-SubCell"/>
</dbReference>
<dbReference type="GO" id="GO:0055070">
    <property type="term" value="P:copper ion homeostasis"/>
    <property type="evidence" value="ECO:0007669"/>
    <property type="project" value="TreeGrafter"/>
</dbReference>
<evidence type="ECO:0000256" key="5">
    <source>
        <dbReference type="ARBA" id="ARBA00022553"/>
    </source>
</evidence>
<feature type="transmembrane region" description="Helical" evidence="15">
    <location>
        <begin position="150"/>
        <end position="172"/>
    </location>
</feature>
<dbReference type="PROSITE" id="PS00154">
    <property type="entry name" value="ATPASE_E1_E2"/>
    <property type="match status" value="1"/>
</dbReference>
<dbReference type="STRING" id="1631249.BQ8794_220240"/>
<keyword evidence="4 15" id="KW-1003">Cell membrane</keyword>
<evidence type="ECO:0000256" key="6">
    <source>
        <dbReference type="ARBA" id="ARBA00022692"/>
    </source>
</evidence>
<dbReference type="NCBIfam" id="TIGR01494">
    <property type="entry name" value="ATPase_P-type"/>
    <property type="match status" value="1"/>
</dbReference>
<dbReference type="AlphaFoldDB" id="A0A1R3VBD6"/>
<dbReference type="InterPro" id="IPR001757">
    <property type="entry name" value="P_typ_ATPase"/>
</dbReference>